<organism evidence="8 9">
    <name type="scientific">Liquidambar formosana</name>
    <name type="common">Formosan gum</name>
    <dbReference type="NCBI Taxonomy" id="63359"/>
    <lineage>
        <taxon>Eukaryota</taxon>
        <taxon>Viridiplantae</taxon>
        <taxon>Streptophyta</taxon>
        <taxon>Embryophyta</taxon>
        <taxon>Tracheophyta</taxon>
        <taxon>Spermatophyta</taxon>
        <taxon>Magnoliopsida</taxon>
        <taxon>eudicotyledons</taxon>
        <taxon>Gunneridae</taxon>
        <taxon>Pentapetalae</taxon>
        <taxon>Saxifragales</taxon>
        <taxon>Altingiaceae</taxon>
        <taxon>Liquidambar</taxon>
    </lineage>
</organism>
<sequence>MSFPDSRPPFMLQPPFAGNEAAGFWPQFPVNNEQTDLPSQFEYPPFPPFKRPRNSEDDQSNSMPYPPMNPRMCPPNPPVNKGISNIFFKTRMCAKFRVGLCRNGENCNFAHGVEDMRQPPPNWQELVGGREEDRGSANWDDDQRIIHKMKLCKKFYNGEECPYGERCNFLHEDPKKYRDDSGRFRESSAISIGTTGPNESGSDQPEGNRPINAGLDAYWVNGKPAYWKTKICSKWEATGQCPFGEKCHFAHGQSELQVPGGRIEGELGSTGSIPMRPVPVPSNDASLNITFTGITSKQEGMEKKCLLKWKGPKKINRIYADWIDDLLPVQSLPSIVES</sequence>
<evidence type="ECO:0000256" key="4">
    <source>
        <dbReference type="ARBA" id="ARBA00022833"/>
    </source>
</evidence>
<keyword evidence="9" id="KW-1185">Reference proteome</keyword>
<comment type="caution">
    <text evidence="8">The sequence shown here is derived from an EMBL/GenBank/DDBJ whole genome shotgun (WGS) entry which is preliminary data.</text>
</comment>
<feature type="domain" description="C3H1-type" evidence="7">
    <location>
        <begin position="87"/>
        <end position="114"/>
    </location>
</feature>
<keyword evidence="4 5" id="KW-0862">Zinc</keyword>
<feature type="compositionally biased region" description="Polar residues" evidence="6">
    <location>
        <begin position="188"/>
        <end position="205"/>
    </location>
</feature>
<dbReference type="GO" id="GO:0051252">
    <property type="term" value="P:regulation of RNA metabolic process"/>
    <property type="evidence" value="ECO:0007669"/>
    <property type="project" value="UniProtKB-ARBA"/>
</dbReference>
<name>A0AAP0N8F3_LIQFO</name>
<dbReference type="InterPro" id="IPR041367">
    <property type="entry name" value="Znf-CCCH_4"/>
</dbReference>
<dbReference type="GO" id="GO:0008270">
    <property type="term" value="F:zinc ion binding"/>
    <property type="evidence" value="ECO:0007669"/>
    <property type="project" value="UniProtKB-KW"/>
</dbReference>
<evidence type="ECO:0000256" key="5">
    <source>
        <dbReference type="PROSITE-ProRule" id="PRU00723"/>
    </source>
</evidence>
<dbReference type="FunFam" id="4.10.1000.10:FF:000037">
    <property type="entry name" value="Zinc finger CCCH domain-containing protein 39"/>
    <property type="match status" value="1"/>
</dbReference>
<keyword evidence="1 5" id="KW-0479">Metal-binding</keyword>
<dbReference type="SUPFAM" id="SSF90229">
    <property type="entry name" value="CCCH zinc finger"/>
    <property type="match status" value="3"/>
</dbReference>
<keyword evidence="3 5" id="KW-0863">Zinc-finger</keyword>
<dbReference type="Gene3D" id="4.10.1000.10">
    <property type="entry name" value="Zinc finger, CCCH-type"/>
    <property type="match status" value="3"/>
</dbReference>
<evidence type="ECO:0000313" key="9">
    <source>
        <dbReference type="Proteomes" id="UP001415857"/>
    </source>
</evidence>
<evidence type="ECO:0000256" key="6">
    <source>
        <dbReference type="SAM" id="MobiDB-lite"/>
    </source>
</evidence>
<dbReference type="Proteomes" id="UP001415857">
    <property type="component" value="Unassembled WGS sequence"/>
</dbReference>
<dbReference type="Pfam" id="PF18044">
    <property type="entry name" value="zf-CCCH_4"/>
    <property type="match status" value="1"/>
</dbReference>
<evidence type="ECO:0000259" key="7">
    <source>
        <dbReference type="PROSITE" id="PS50103"/>
    </source>
</evidence>
<dbReference type="GO" id="GO:0003729">
    <property type="term" value="F:mRNA binding"/>
    <property type="evidence" value="ECO:0007669"/>
    <property type="project" value="InterPro"/>
</dbReference>
<dbReference type="SMART" id="SM00356">
    <property type="entry name" value="ZnF_C3H1"/>
    <property type="match status" value="3"/>
</dbReference>
<dbReference type="PANTHER" id="PTHR12547:SF121">
    <property type="entry name" value="ZINC FINGER CCCH DOMAIN-CONTAINING PROTEIN 39"/>
    <property type="match status" value="1"/>
</dbReference>
<dbReference type="PROSITE" id="PS50103">
    <property type="entry name" value="ZF_C3H1"/>
    <property type="match status" value="3"/>
</dbReference>
<dbReference type="InterPro" id="IPR000571">
    <property type="entry name" value="Znf_CCCH"/>
</dbReference>
<reference evidence="8 9" key="1">
    <citation type="journal article" date="2024" name="Plant J.">
        <title>Genome sequences and population genomics reveal climatic adaptation and genomic divergence between two closely related sweetgum species.</title>
        <authorList>
            <person name="Xu W.Q."/>
            <person name="Ren C.Q."/>
            <person name="Zhang X.Y."/>
            <person name="Comes H.P."/>
            <person name="Liu X.H."/>
            <person name="Li Y.G."/>
            <person name="Kettle C.J."/>
            <person name="Jalonen R."/>
            <person name="Gaisberger H."/>
            <person name="Ma Y.Z."/>
            <person name="Qiu Y.X."/>
        </authorList>
    </citation>
    <scope>NUCLEOTIDE SEQUENCE [LARGE SCALE GENOMIC DNA]</scope>
    <source>
        <strain evidence="8">Hangzhou</strain>
    </source>
</reference>
<evidence type="ECO:0000256" key="3">
    <source>
        <dbReference type="ARBA" id="ARBA00022771"/>
    </source>
</evidence>
<feature type="zinc finger region" description="C3H1-type" evidence="5">
    <location>
        <begin position="226"/>
        <end position="254"/>
    </location>
</feature>
<feature type="zinc finger region" description="C3H1-type" evidence="5">
    <location>
        <begin position="146"/>
        <end position="174"/>
    </location>
</feature>
<feature type="zinc finger region" description="C3H1-type" evidence="5">
    <location>
        <begin position="87"/>
        <end position="114"/>
    </location>
</feature>
<feature type="region of interest" description="Disordered" evidence="6">
    <location>
        <begin position="23"/>
        <end position="70"/>
    </location>
</feature>
<dbReference type="PANTHER" id="PTHR12547">
    <property type="entry name" value="CCCH ZINC FINGER/TIS11-RELATED"/>
    <property type="match status" value="1"/>
</dbReference>
<dbReference type="FunFam" id="4.10.1000.10:FF:000003">
    <property type="entry name" value="Zinc finger CCCH domain-containing protein"/>
    <property type="match status" value="2"/>
</dbReference>
<dbReference type="InterPro" id="IPR045877">
    <property type="entry name" value="ZFP36-like"/>
</dbReference>
<dbReference type="EMBL" id="JBBPBK010000015">
    <property type="protein sequence ID" value="KAK9268487.1"/>
    <property type="molecule type" value="Genomic_DNA"/>
</dbReference>
<feature type="domain" description="C3H1-type" evidence="7">
    <location>
        <begin position="146"/>
        <end position="174"/>
    </location>
</feature>
<evidence type="ECO:0000313" key="8">
    <source>
        <dbReference type="EMBL" id="KAK9268487.1"/>
    </source>
</evidence>
<dbReference type="AlphaFoldDB" id="A0AAP0N8F3"/>
<gene>
    <name evidence="8" type="ORF">L1049_000239</name>
</gene>
<feature type="region of interest" description="Disordered" evidence="6">
    <location>
        <begin position="178"/>
        <end position="209"/>
    </location>
</feature>
<feature type="compositionally biased region" description="Polar residues" evidence="6">
    <location>
        <begin position="29"/>
        <end position="38"/>
    </location>
</feature>
<dbReference type="Pfam" id="PF00642">
    <property type="entry name" value="zf-CCCH"/>
    <property type="match status" value="2"/>
</dbReference>
<proteinExistence type="predicted"/>
<evidence type="ECO:0000256" key="2">
    <source>
        <dbReference type="ARBA" id="ARBA00022737"/>
    </source>
</evidence>
<evidence type="ECO:0000256" key="1">
    <source>
        <dbReference type="ARBA" id="ARBA00022723"/>
    </source>
</evidence>
<accession>A0AAP0N8F3</accession>
<dbReference type="GO" id="GO:0010468">
    <property type="term" value="P:regulation of gene expression"/>
    <property type="evidence" value="ECO:0007669"/>
    <property type="project" value="UniProtKB-ARBA"/>
</dbReference>
<dbReference type="InterPro" id="IPR036855">
    <property type="entry name" value="Znf_CCCH_sf"/>
</dbReference>
<protein>
    <recommendedName>
        <fullName evidence="7">C3H1-type domain-containing protein</fullName>
    </recommendedName>
</protein>
<feature type="domain" description="C3H1-type" evidence="7">
    <location>
        <begin position="226"/>
        <end position="254"/>
    </location>
</feature>
<keyword evidence="2" id="KW-0677">Repeat</keyword>